<feature type="region of interest" description="Disordered" evidence="1">
    <location>
        <begin position="32"/>
        <end position="76"/>
    </location>
</feature>
<feature type="compositionally biased region" description="Low complexity" evidence="1">
    <location>
        <begin position="32"/>
        <end position="42"/>
    </location>
</feature>
<evidence type="ECO:0000256" key="1">
    <source>
        <dbReference type="SAM" id="MobiDB-lite"/>
    </source>
</evidence>
<dbReference type="Proteomes" id="UP000245959">
    <property type="component" value="Unassembled WGS sequence"/>
</dbReference>
<evidence type="ECO:0000313" key="2">
    <source>
        <dbReference type="EMBL" id="PVY34464.1"/>
    </source>
</evidence>
<feature type="region of interest" description="Disordered" evidence="1">
    <location>
        <begin position="96"/>
        <end position="145"/>
    </location>
</feature>
<keyword evidence="3" id="KW-1185">Reference proteome</keyword>
<protein>
    <submittedName>
        <fullName evidence="2">Uncharacterized protein</fullName>
    </submittedName>
</protein>
<evidence type="ECO:0000313" key="3">
    <source>
        <dbReference type="Proteomes" id="UP000245959"/>
    </source>
</evidence>
<organism evidence="2 3">
    <name type="scientific">Victivallis vadensis</name>
    <dbReference type="NCBI Taxonomy" id="172901"/>
    <lineage>
        <taxon>Bacteria</taxon>
        <taxon>Pseudomonadati</taxon>
        <taxon>Lentisphaerota</taxon>
        <taxon>Lentisphaeria</taxon>
        <taxon>Victivallales</taxon>
        <taxon>Victivallaceae</taxon>
        <taxon>Victivallis</taxon>
    </lineage>
</organism>
<feature type="compositionally biased region" description="Low complexity" evidence="1">
    <location>
        <begin position="51"/>
        <end position="69"/>
    </location>
</feature>
<sequence>MKKVNIFKLEDRVLFDAAGVADAVDAANQAASAEASAAQEQAQDSKEALKNAPPENPADAAANAQAQQNHSNPGEAADLDAAANKIVEGEIVPGQAPEQADAPADGADVDASAADTDGEAPDADHAAAESQGGDAGDSGDAGDAGDINDVPLGDIDDLISTAAILQLGCSIILAWALFMTMGKCGWFPGPMTLMPPASRARTT</sequence>
<feature type="compositionally biased region" description="Low complexity" evidence="1">
    <location>
        <begin position="100"/>
        <end position="115"/>
    </location>
</feature>
<dbReference type="AlphaFoldDB" id="A0A2U1ADH2"/>
<dbReference type="GeneID" id="78297162"/>
<reference evidence="2 3" key="1">
    <citation type="submission" date="2018-04" db="EMBL/GenBank/DDBJ databases">
        <title>Genomic Encyclopedia of Type Strains, Phase IV (KMG-IV): sequencing the most valuable type-strain genomes for metagenomic binning, comparative biology and taxonomic classification.</title>
        <authorList>
            <person name="Goeker M."/>
        </authorList>
    </citation>
    <scope>NUCLEOTIDE SEQUENCE [LARGE SCALE GENOMIC DNA]</scope>
    <source>
        <strain evidence="2 3">DSM 14823</strain>
    </source>
</reference>
<gene>
    <name evidence="2" type="ORF">C8D82_14927</name>
</gene>
<dbReference type="EMBL" id="QEKH01000049">
    <property type="protein sequence ID" value="PVY34464.1"/>
    <property type="molecule type" value="Genomic_DNA"/>
</dbReference>
<proteinExistence type="predicted"/>
<comment type="caution">
    <text evidence="2">The sequence shown here is derived from an EMBL/GenBank/DDBJ whole genome shotgun (WGS) entry which is preliminary data.</text>
</comment>
<accession>A0A2U1ADH2</accession>
<name>A0A2U1ADH2_9BACT</name>
<dbReference type="RefSeq" id="WP_116885899.1">
    <property type="nucleotide sequence ID" value="NZ_CABMMC010000048.1"/>
</dbReference>